<reference evidence="3 4" key="1">
    <citation type="submission" date="2015-03" db="EMBL/GenBank/DDBJ databases">
        <title>Genome sequence of Pseudoalteromonas aurantia.</title>
        <authorList>
            <person name="Xie B.-B."/>
            <person name="Rong J.-C."/>
            <person name="Qin Q.-L."/>
            <person name="Zhang Y.-Z."/>
        </authorList>
    </citation>
    <scope>NUCLEOTIDE SEQUENCE [LARGE SCALE GENOMIC DNA]</scope>
    <source>
        <strain evidence="3 4">208</strain>
    </source>
</reference>
<dbReference type="RefSeq" id="WP_192509307.1">
    <property type="nucleotide sequence ID" value="NZ_AQGV01000015.1"/>
</dbReference>
<evidence type="ECO:0000256" key="1">
    <source>
        <dbReference type="SAM" id="MobiDB-lite"/>
    </source>
</evidence>
<protein>
    <recommendedName>
        <fullName evidence="5">Alpha/beta hydrolase</fullName>
    </recommendedName>
</protein>
<keyword evidence="4" id="KW-1185">Reference proteome</keyword>
<evidence type="ECO:0008006" key="5">
    <source>
        <dbReference type="Google" id="ProtNLM"/>
    </source>
</evidence>
<dbReference type="PROSITE" id="PS51257">
    <property type="entry name" value="PROKAR_LIPOPROTEIN"/>
    <property type="match status" value="1"/>
</dbReference>
<evidence type="ECO:0000313" key="3">
    <source>
        <dbReference type="EMBL" id="MBE0370144.1"/>
    </source>
</evidence>
<comment type="caution">
    <text evidence="3">The sequence shown here is derived from an EMBL/GenBank/DDBJ whole genome shotgun (WGS) entry which is preliminary data.</text>
</comment>
<keyword evidence="2" id="KW-0732">Signal</keyword>
<evidence type="ECO:0000256" key="2">
    <source>
        <dbReference type="SAM" id="SignalP"/>
    </source>
</evidence>
<feature type="chain" id="PRO_5046856019" description="Alpha/beta hydrolase" evidence="2">
    <location>
        <begin position="25"/>
        <end position="353"/>
    </location>
</feature>
<accession>A0ABR9EIA2</accession>
<name>A0ABR9EIA2_9GAMM</name>
<feature type="region of interest" description="Disordered" evidence="1">
    <location>
        <begin position="21"/>
        <end position="47"/>
    </location>
</feature>
<feature type="signal peptide" evidence="2">
    <location>
        <begin position="1"/>
        <end position="24"/>
    </location>
</feature>
<proteinExistence type="predicted"/>
<feature type="compositionally biased region" description="Low complexity" evidence="1">
    <location>
        <begin position="36"/>
        <end position="47"/>
    </location>
</feature>
<dbReference type="EMBL" id="AQGV01000015">
    <property type="protein sequence ID" value="MBE0370144.1"/>
    <property type="molecule type" value="Genomic_DNA"/>
</dbReference>
<sequence length="353" mass="38403">MNTLLKLTLPLTAAIILSACGSSSSTKPTTAPVKSETPTTPVTTTPVTPEPVAVHLIQPENVAQYIETFKRQYEALDLQIDGVKYDISYVDSDRDANVIYAKYDKGFLFFGFDFDDNQPIASLTVLETELDDINDAIAEPKAYLFGTGINTTSDDSDNIIYAGSINNTTGEYSVRLLINESLLSSGNSSIEVEGDTAKLNGELGSLTYVQLNDLINNQPAVKTLLLQSIGGSLNDDINMHTGRLIRNAQLVTKVESTSKIYSGGVDLYAAGFSRIYTPGAVVGVHSWCCNDAGKSAADLEKDDPAHGAQLTYFREMLGKELGPEFYFFTIDSAAFDSIHNMTQQELDKFLLIK</sequence>
<dbReference type="Proteomes" id="UP000615755">
    <property type="component" value="Unassembled WGS sequence"/>
</dbReference>
<evidence type="ECO:0000313" key="4">
    <source>
        <dbReference type="Proteomes" id="UP000615755"/>
    </source>
</evidence>
<organism evidence="3 4">
    <name type="scientific">Pseudoalteromonas aurantia 208</name>
    <dbReference type="NCBI Taxonomy" id="1314867"/>
    <lineage>
        <taxon>Bacteria</taxon>
        <taxon>Pseudomonadati</taxon>
        <taxon>Pseudomonadota</taxon>
        <taxon>Gammaproteobacteria</taxon>
        <taxon>Alteromonadales</taxon>
        <taxon>Pseudoalteromonadaceae</taxon>
        <taxon>Pseudoalteromonas</taxon>
    </lineage>
</organism>
<gene>
    <name evidence="3" type="ORF">PAUR_b0107</name>
</gene>